<dbReference type="eggNOG" id="KOG4206">
    <property type="taxonomic scope" value="Eukaryota"/>
</dbReference>
<dbReference type="InterPro" id="IPR012677">
    <property type="entry name" value="Nucleotide-bd_a/b_plait_sf"/>
</dbReference>
<dbReference type="GeneID" id="15804937"/>
<dbReference type="SMART" id="SM00360">
    <property type="entry name" value="RRM"/>
    <property type="match status" value="2"/>
</dbReference>
<evidence type="ECO:0000256" key="9">
    <source>
        <dbReference type="ARBA" id="ARBA00023274"/>
    </source>
</evidence>
<dbReference type="EMBL" id="ACOU01000008">
    <property type="protein sequence ID" value="EKX72009.1"/>
    <property type="molecule type" value="Genomic_DNA"/>
</dbReference>
<keyword evidence="4" id="KW-0747">Spliceosome</keyword>
<comment type="caution">
    <text evidence="13">The sequence shown here is derived from an EMBL/GenBank/DDBJ whole genome shotgun (WGS) entry which is preliminary data.</text>
</comment>
<proteinExistence type="inferred from homology"/>
<dbReference type="GO" id="GO:0006397">
    <property type="term" value="P:mRNA processing"/>
    <property type="evidence" value="ECO:0007669"/>
    <property type="project" value="UniProtKB-KW"/>
</dbReference>
<evidence type="ECO:0000256" key="2">
    <source>
        <dbReference type="ARBA" id="ARBA00007243"/>
    </source>
</evidence>
<evidence type="ECO:0000256" key="5">
    <source>
        <dbReference type="ARBA" id="ARBA00022737"/>
    </source>
</evidence>
<dbReference type="Gene3D" id="3.30.70.330">
    <property type="match status" value="2"/>
</dbReference>
<evidence type="ECO:0000256" key="4">
    <source>
        <dbReference type="ARBA" id="ARBA00022728"/>
    </source>
</evidence>
<comment type="subcellular location">
    <subcellularLocation>
        <location evidence="1">Nucleus</location>
    </subcellularLocation>
</comment>
<dbReference type="FunFam" id="3.30.70.330:FF:000039">
    <property type="entry name" value="U1 small nuclear ribonucleoprotein A"/>
    <property type="match status" value="1"/>
</dbReference>
<evidence type="ECO:0000256" key="6">
    <source>
        <dbReference type="ARBA" id="ARBA00022884"/>
    </source>
</evidence>
<dbReference type="FunFam" id="3.30.70.330:FF:000029">
    <property type="entry name" value="U2 small nuclear ribonucleoprotein B"/>
    <property type="match status" value="1"/>
</dbReference>
<dbReference type="SUPFAM" id="SSF54928">
    <property type="entry name" value="RNA-binding domain, RBD"/>
    <property type="match status" value="1"/>
</dbReference>
<sequence length="294" mass="32703">MATVLPTSTKAAKQALYTQRVEADESIPPNQTLYIKNLNDRVKLDVLKGDLQDLFSKYGTILDIVAMSSFWRKGQAWIIYNDIESAKKAMEELQGHMYHGHAMHINFALEKSDLISKADGTFKEREKGPKKPRAIKEREEKQRLLFKEMQRDFITGNLDGMAHAIPHQDGVSQFNPETAKALAAAQARAAELALASKRAIQSAKGANAQRRGGFSAPVIPNRTLFVESLPEGVTTNDVISLFCRMPGYIEARVIPARKVAFVDFDNDMNSGYAMQTLQGQTINGTMISISYAKH</sequence>
<dbReference type="GO" id="GO:0008380">
    <property type="term" value="P:RNA splicing"/>
    <property type="evidence" value="ECO:0007669"/>
    <property type="project" value="UniProtKB-KW"/>
</dbReference>
<dbReference type="GO" id="GO:0030532">
    <property type="term" value="C:small nuclear ribonucleoprotein complex"/>
    <property type="evidence" value="ECO:0007669"/>
    <property type="project" value="UniProtKB-ARBA"/>
</dbReference>
<dbReference type="KEGG" id="beq:BEWA_016870"/>
<dbReference type="CDD" id="cd12246">
    <property type="entry name" value="RRM1_U1A_like"/>
    <property type="match status" value="1"/>
</dbReference>
<keyword evidence="5" id="KW-0677">Repeat</keyword>
<evidence type="ECO:0000313" key="13">
    <source>
        <dbReference type="EMBL" id="EKX72009.1"/>
    </source>
</evidence>
<name>L1L9T6_THEEQ</name>
<dbReference type="RefSeq" id="XP_004831461.1">
    <property type="nucleotide sequence ID" value="XM_004831404.1"/>
</dbReference>
<accession>L1L9T6</accession>
<evidence type="ECO:0000256" key="10">
    <source>
        <dbReference type="PROSITE-ProRule" id="PRU00176"/>
    </source>
</evidence>
<evidence type="ECO:0000256" key="8">
    <source>
        <dbReference type="ARBA" id="ARBA00023242"/>
    </source>
</evidence>
<protein>
    <submittedName>
        <fullName evidence="13">U1 snRNP protein, putative</fullName>
    </submittedName>
</protein>
<dbReference type="InterPro" id="IPR000504">
    <property type="entry name" value="RRM_dom"/>
</dbReference>
<feature type="domain" description="RRM" evidence="12">
    <location>
        <begin position="31"/>
        <end position="110"/>
    </location>
</feature>
<evidence type="ECO:0000259" key="12">
    <source>
        <dbReference type="PROSITE" id="PS50102"/>
    </source>
</evidence>
<keyword evidence="6 10" id="KW-0694">RNA-binding</keyword>
<dbReference type="Proteomes" id="UP000031512">
    <property type="component" value="Unassembled WGS sequence"/>
</dbReference>
<gene>
    <name evidence="13" type="ORF">BEWA_016870</name>
</gene>
<evidence type="ECO:0000256" key="1">
    <source>
        <dbReference type="ARBA" id="ARBA00004123"/>
    </source>
</evidence>
<keyword evidence="7" id="KW-0508">mRNA splicing</keyword>
<organism evidence="13 14">
    <name type="scientific">Theileria equi strain WA</name>
    <dbReference type="NCBI Taxonomy" id="1537102"/>
    <lineage>
        <taxon>Eukaryota</taxon>
        <taxon>Sar</taxon>
        <taxon>Alveolata</taxon>
        <taxon>Apicomplexa</taxon>
        <taxon>Aconoidasida</taxon>
        <taxon>Piroplasmida</taxon>
        <taxon>Theileriidae</taxon>
        <taxon>Theileria</taxon>
    </lineage>
</organism>
<keyword evidence="8" id="KW-0539">Nucleus</keyword>
<dbReference type="CDD" id="cd12247">
    <property type="entry name" value="RRM2_U1A_like"/>
    <property type="match status" value="1"/>
</dbReference>
<dbReference type="GO" id="GO:0005681">
    <property type="term" value="C:spliceosomal complex"/>
    <property type="evidence" value="ECO:0007669"/>
    <property type="project" value="UniProtKB-KW"/>
</dbReference>
<feature type="region of interest" description="Disordered" evidence="11">
    <location>
        <begin position="119"/>
        <end position="138"/>
    </location>
</feature>
<feature type="domain" description="RRM" evidence="12">
    <location>
        <begin position="222"/>
        <end position="294"/>
    </location>
</feature>
<dbReference type="AlphaFoldDB" id="L1L9T6"/>
<evidence type="ECO:0000256" key="7">
    <source>
        <dbReference type="ARBA" id="ARBA00023187"/>
    </source>
</evidence>
<evidence type="ECO:0000256" key="11">
    <source>
        <dbReference type="SAM" id="MobiDB-lite"/>
    </source>
</evidence>
<keyword evidence="14" id="KW-1185">Reference proteome</keyword>
<dbReference type="STRING" id="1537102.L1L9T6"/>
<evidence type="ECO:0000256" key="3">
    <source>
        <dbReference type="ARBA" id="ARBA00022664"/>
    </source>
</evidence>
<evidence type="ECO:0000313" key="14">
    <source>
        <dbReference type="Proteomes" id="UP000031512"/>
    </source>
</evidence>
<dbReference type="Pfam" id="PF00076">
    <property type="entry name" value="RRM_1"/>
    <property type="match status" value="2"/>
</dbReference>
<dbReference type="VEuPathDB" id="PiroplasmaDB:BEWA_016870"/>
<dbReference type="InterPro" id="IPR035979">
    <property type="entry name" value="RBD_domain_sf"/>
</dbReference>
<dbReference type="GO" id="GO:0003723">
    <property type="term" value="F:RNA binding"/>
    <property type="evidence" value="ECO:0007669"/>
    <property type="project" value="UniProtKB-UniRule"/>
</dbReference>
<keyword evidence="9" id="KW-0687">Ribonucleoprotein</keyword>
<keyword evidence="3" id="KW-0507">mRNA processing</keyword>
<comment type="similarity">
    <text evidence="2">Belongs to the RRM U1 A/B'' family.</text>
</comment>
<dbReference type="PANTHER" id="PTHR10501">
    <property type="entry name" value="U1 SMALL NUCLEAR RIBONUCLEOPROTEIN A/U2 SMALL NUCLEAR RIBONUCLEOPROTEIN B"/>
    <property type="match status" value="1"/>
</dbReference>
<reference evidence="13 14" key="1">
    <citation type="journal article" date="2012" name="BMC Genomics">
        <title>Comparative genomic analysis and phylogenetic position of Theileria equi.</title>
        <authorList>
            <person name="Kappmeyer L.S."/>
            <person name="Thiagarajan M."/>
            <person name="Herndon D.R."/>
            <person name="Ramsay J.D."/>
            <person name="Caler E."/>
            <person name="Djikeng A."/>
            <person name="Gillespie J.J."/>
            <person name="Lau A.O."/>
            <person name="Roalson E.H."/>
            <person name="Silva J.C."/>
            <person name="Silva M.G."/>
            <person name="Suarez C.E."/>
            <person name="Ueti M.W."/>
            <person name="Nene V.M."/>
            <person name="Mealey R.H."/>
            <person name="Knowles D.P."/>
            <person name="Brayton K.A."/>
        </authorList>
    </citation>
    <scope>NUCLEOTIDE SEQUENCE [LARGE SCALE GENOMIC DNA]</scope>
    <source>
        <strain evidence="13 14">WA</strain>
    </source>
</reference>
<dbReference type="OrthoDB" id="277802at2759"/>
<dbReference type="PROSITE" id="PS50102">
    <property type="entry name" value="RRM"/>
    <property type="match status" value="2"/>
</dbReference>